<dbReference type="InterPro" id="IPR050980">
    <property type="entry name" value="2C_sensor_his_kinase"/>
</dbReference>
<keyword evidence="11" id="KW-0067">ATP-binding</keyword>
<dbReference type="InterPro" id="IPR003661">
    <property type="entry name" value="HisK_dim/P_dom"/>
</dbReference>
<protein>
    <recommendedName>
        <fullName evidence="3">histidine kinase</fullName>
        <ecNumber evidence="3">2.7.13.3</ecNumber>
    </recommendedName>
</protein>
<dbReference type="Pfam" id="PF00512">
    <property type="entry name" value="HisKA"/>
    <property type="match status" value="1"/>
</dbReference>
<dbReference type="Gene3D" id="3.30.565.10">
    <property type="entry name" value="Histidine kinase-like ATPase, C-terminal domain"/>
    <property type="match status" value="1"/>
</dbReference>
<evidence type="ECO:0000259" key="16">
    <source>
        <dbReference type="PROSITE" id="PS50109"/>
    </source>
</evidence>
<feature type="transmembrane region" description="Helical" evidence="15">
    <location>
        <begin position="50"/>
        <end position="70"/>
    </location>
</feature>
<reference evidence="18 19" key="1">
    <citation type="submission" date="2017-09" db="EMBL/GenBank/DDBJ databases">
        <authorList>
            <person name="Ehlers B."/>
            <person name="Leendertz F.H."/>
        </authorList>
    </citation>
    <scope>NUCLEOTIDE SEQUENCE [LARGE SCALE GENOMIC DNA]</scope>
    <source>
        <strain evidence="18 19">USBA 140</strain>
    </source>
</reference>
<evidence type="ECO:0000256" key="4">
    <source>
        <dbReference type="ARBA" id="ARBA00022475"/>
    </source>
</evidence>
<keyword evidence="8 15" id="KW-0812">Transmembrane</keyword>
<evidence type="ECO:0000256" key="1">
    <source>
        <dbReference type="ARBA" id="ARBA00000085"/>
    </source>
</evidence>
<evidence type="ECO:0000256" key="7">
    <source>
        <dbReference type="ARBA" id="ARBA00022679"/>
    </source>
</evidence>
<evidence type="ECO:0000256" key="15">
    <source>
        <dbReference type="SAM" id="Phobius"/>
    </source>
</evidence>
<dbReference type="InterPro" id="IPR004358">
    <property type="entry name" value="Sig_transdc_His_kin-like_C"/>
</dbReference>
<dbReference type="SMART" id="SM00388">
    <property type="entry name" value="HisKA"/>
    <property type="match status" value="1"/>
</dbReference>
<dbReference type="CDD" id="cd00082">
    <property type="entry name" value="HisKA"/>
    <property type="match status" value="1"/>
</dbReference>
<dbReference type="SMART" id="SM00304">
    <property type="entry name" value="HAMP"/>
    <property type="match status" value="1"/>
</dbReference>
<keyword evidence="14 15" id="KW-0472">Membrane</keyword>
<keyword evidence="5" id="KW-0997">Cell inner membrane</keyword>
<keyword evidence="12 15" id="KW-1133">Transmembrane helix</keyword>
<dbReference type="PRINTS" id="PR00344">
    <property type="entry name" value="BCTRLSENSOR"/>
</dbReference>
<evidence type="ECO:0000256" key="2">
    <source>
        <dbReference type="ARBA" id="ARBA00004429"/>
    </source>
</evidence>
<dbReference type="InterPro" id="IPR036097">
    <property type="entry name" value="HisK_dim/P_sf"/>
</dbReference>
<evidence type="ECO:0000256" key="10">
    <source>
        <dbReference type="ARBA" id="ARBA00022777"/>
    </source>
</evidence>
<dbReference type="OrthoDB" id="9804645at2"/>
<evidence type="ECO:0000313" key="19">
    <source>
        <dbReference type="Proteomes" id="UP000219621"/>
    </source>
</evidence>
<dbReference type="GO" id="GO:0005886">
    <property type="term" value="C:plasma membrane"/>
    <property type="evidence" value="ECO:0007669"/>
    <property type="project" value="UniProtKB-SubCell"/>
</dbReference>
<keyword evidence="10 18" id="KW-0418">Kinase</keyword>
<keyword evidence="7" id="KW-0808">Transferase</keyword>
<keyword evidence="19" id="KW-1185">Reference proteome</keyword>
<dbReference type="SMART" id="SM00387">
    <property type="entry name" value="HATPase_c"/>
    <property type="match status" value="1"/>
</dbReference>
<evidence type="ECO:0000256" key="14">
    <source>
        <dbReference type="ARBA" id="ARBA00023136"/>
    </source>
</evidence>
<comment type="catalytic activity">
    <reaction evidence="1">
        <text>ATP + protein L-histidine = ADP + protein N-phospho-L-histidine.</text>
        <dbReference type="EC" id="2.7.13.3"/>
    </reaction>
</comment>
<evidence type="ECO:0000256" key="9">
    <source>
        <dbReference type="ARBA" id="ARBA00022741"/>
    </source>
</evidence>
<dbReference type="EMBL" id="OCNJ01000002">
    <property type="protein sequence ID" value="SOD92148.1"/>
    <property type="molecule type" value="Genomic_DNA"/>
</dbReference>
<dbReference type="SUPFAM" id="SSF55874">
    <property type="entry name" value="ATPase domain of HSP90 chaperone/DNA topoisomerase II/histidine kinase"/>
    <property type="match status" value="1"/>
</dbReference>
<keyword evidence="9" id="KW-0547">Nucleotide-binding</keyword>
<dbReference type="PANTHER" id="PTHR44936">
    <property type="entry name" value="SENSOR PROTEIN CREC"/>
    <property type="match status" value="1"/>
</dbReference>
<name>A0A286G9G7_9PROT</name>
<dbReference type="Proteomes" id="UP000219621">
    <property type="component" value="Unassembled WGS sequence"/>
</dbReference>
<evidence type="ECO:0000256" key="8">
    <source>
        <dbReference type="ARBA" id="ARBA00022692"/>
    </source>
</evidence>
<keyword evidence="4" id="KW-1003">Cell membrane</keyword>
<keyword evidence="13" id="KW-0902">Two-component regulatory system</keyword>
<dbReference type="PANTHER" id="PTHR44936:SF5">
    <property type="entry name" value="SENSOR HISTIDINE KINASE ENVZ"/>
    <property type="match status" value="1"/>
</dbReference>
<feature type="transmembrane region" description="Helical" evidence="15">
    <location>
        <begin position="193"/>
        <end position="214"/>
    </location>
</feature>
<dbReference type="Gene3D" id="1.10.287.130">
    <property type="match status" value="1"/>
</dbReference>
<evidence type="ECO:0000256" key="6">
    <source>
        <dbReference type="ARBA" id="ARBA00022553"/>
    </source>
</evidence>
<dbReference type="SUPFAM" id="SSF47384">
    <property type="entry name" value="Homodimeric domain of signal transducing histidine kinase"/>
    <property type="match status" value="1"/>
</dbReference>
<feature type="domain" description="HAMP" evidence="17">
    <location>
        <begin position="215"/>
        <end position="267"/>
    </location>
</feature>
<dbReference type="CDD" id="cd06225">
    <property type="entry name" value="HAMP"/>
    <property type="match status" value="1"/>
</dbReference>
<sequence>MKLTALRRLLPSAPPARDDAAAVAPWRRWLHPGTPSLLKRLAPRGLMGRSLLIIVTPLVITQVVAAIIFYDRHWDTMLRRLTGGIAGEIAMISDMLRREPDPLEREWLLATAHLRLGLDVSLSPGDILPNEPPAAAGGQMAEALAHAMESRVQRPFVIDTDSIDDRVEIRVQLSDGVLTVLAPRKRLFSSTTYIFVMWMVGTSMLLMGIATIFMRNQVRSVRKLAATANSFGKGRDVPRLKEEGAREVRQASHAFNLMRDRISRQIEQRTEMLAGVSHDLRTPLTRMKLQIAMMNGDDEDIAALREDVEEMERMLADYLAFARGEGTESTEPADLSGLLQDVVGRYRREGYAVDLHLEEDITLPLKRRAMERSVSNLIGNACRYGSHVAVRAGLRGETAVLLIDDDGPGIPADKREQVFKAFFRLESSRNPKTGGSGLGLTIARDIVRGHGGEITLADSPLGGLRVVVELPL</sequence>
<organism evidence="18 19">
    <name type="scientific">Caenispirillum bisanense</name>
    <dbReference type="NCBI Taxonomy" id="414052"/>
    <lineage>
        <taxon>Bacteria</taxon>
        <taxon>Pseudomonadati</taxon>
        <taxon>Pseudomonadota</taxon>
        <taxon>Alphaproteobacteria</taxon>
        <taxon>Rhodospirillales</taxon>
        <taxon>Novispirillaceae</taxon>
        <taxon>Caenispirillum</taxon>
    </lineage>
</organism>
<dbReference type="PROSITE" id="PS50885">
    <property type="entry name" value="HAMP"/>
    <property type="match status" value="1"/>
</dbReference>
<dbReference type="GO" id="GO:0000155">
    <property type="term" value="F:phosphorelay sensor kinase activity"/>
    <property type="evidence" value="ECO:0007669"/>
    <property type="project" value="InterPro"/>
</dbReference>
<evidence type="ECO:0000256" key="3">
    <source>
        <dbReference type="ARBA" id="ARBA00012438"/>
    </source>
</evidence>
<dbReference type="GO" id="GO:0005524">
    <property type="term" value="F:ATP binding"/>
    <property type="evidence" value="ECO:0007669"/>
    <property type="project" value="UniProtKB-KW"/>
</dbReference>
<evidence type="ECO:0000256" key="11">
    <source>
        <dbReference type="ARBA" id="ARBA00022840"/>
    </source>
</evidence>
<evidence type="ECO:0000256" key="12">
    <source>
        <dbReference type="ARBA" id="ARBA00022989"/>
    </source>
</evidence>
<evidence type="ECO:0000259" key="17">
    <source>
        <dbReference type="PROSITE" id="PS50885"/>
    </source>
</evidence>
<comment type="subcellular location">
    <subcellularLocation>
        <location evidence="2">Cell inner membrane</location>
        <topology evidence="2">Multi-pass membrane protein</topology>
    </subcellularLocation>
</comment>
<evidence type="ECO:0000313" key="18">
    <source>
        <dbReference type="EMBL" id="SOD92148.1"/>
    </source>
</evidence>
<dbReference type="Pfam" id="PF00672">
    <property type="entry name" value="HAMP"/>
    <property type="match status" value="1"/>
</dbReference>
<feature type="domain" description="Histidine kinase" evidence="16">
    <location>
        <begin position="275"/>
        <end position="472"/>
    </location>
</feature>
<dbReference type="EC" id="2.7.13.3" evidence="3"/>
<dbReference type="PROSITE" id="PS50109">
    <property type="entry name" value="HIS_KIN"/>
    <property type="match status" value="1"/>
</dbReference>
<evidence type="ECO:0000256" key="13">
    <source>
        <dbReference type="ARBA" id="ARBA00023012"/>
    </source>
</evidence>
<dbReference type="AlphaFoldDB" id="A0A286G9G7"/>
<dbReference type="InterPro" id="IPR003660">
    <property type="entry name" value="HAMP_dom"/>
</dbReference>
<accession>A0A286G9G7</accession>
<dbReference type="InterPro" id="IPR005467">
    <property type="entry name" value="His_kinase_dom"/>
</dbReference>
<proteinExistence type="predicted"/>
<dbReference type="RefSeq" id="WP_097278050.1">
    <property type="nucleotide sequence ID" value="NZ_OCNJ01000002.1"/>
</dbReference>
<dbReference type="InterPro" id="IPR036890">
    <property type="entry name" value="HATPase_C_sf"/>
</dbReference>
<gene>
    <name evidence="18" type="ORF">SAMN05421508_102289</name>
</gene>
<evidence type="ECO:0000256" key="5">
    <source>
        <dbReference type="ARBA" id="ARBA00022519"/>
    </source>
</evidence>
<keyword evidence="6" id="KW-0597">Phosphoprotein</keyword>
<dbReference type="Pfam" id="PF02518">
    <property type="entry name" value="HATPase_c"/>
    <property type="match status" value="1"/>
</dbReference>
<dbReference type="InterPro" id="IPR003594">
    <property type="entry name" value="HATPase_dom"/>
</dbReference>